<dbReference type="EMBL" id="FMZE01000005">
    <property type="protein sequence ID" value="SDD02577.1"/>
    <property type="molecule type" value="Genomic_DNA"/>
</dbReference>
<keyword evidence="2" id="KW-0472">Membrane</keyword>
<feature type="transmembrane region" description="Helical" evidence="2">
    <location>
        <begin position="7"/>
        <end position="23"/>
    </location>
</feature>
<gene>
    <name evidence="3" type="ORF">SAMN05421630_105240</name>
</gene>
<protein>
    <submittedName>
        <fullName evidence="3">Transglycosylase SLT domain-containing protein</fullName>
    </submittedName>
</protein>
<name>A0A1G6REX3_9PSEU</name>
<evidence type="ECO:0000256" key="2">
    <source>
        <dbReference type="SAM" id="Phobius"/>
    </source>
</evidence>
<proteinExistence type="predicted"/>
<dbReference type="AlphaFoldDB" id="A0A1G6REX3"/>
<keyword evidence="4" id="KW-1185">Reference proteome</keyword>
<evidence type="ECO:0000313" key="4">
    <source>
        <dbReference type="Proteomes" id="UP000199494"/>
    </source>
</evidence>
<dbReference type="InterPro" id="IPR023346">
    <property type="entry name" value="Lysozyme-like_dom_sf"/>
</dbReference>
<dbReference type="RefSeq" id="WP_245865131.1">
    <property type="nucleotide sequence ID" value="NZ_CP016353.1"/>
</dbReference>
<dbReference type="STRING" id="530584.SAMN05421630_105240"/>
<evidence type="ECO:0000256" key="1">
    <source>
        <dbReference type="SAM" id="MobiDB-lite"/>
    </source>
</evidence>
<sequence>MARKRGRWIVVMAVVVLVVWWAGTRDEQRPGSGQQGGAASELSSPEDGSDEVARFAEPVVEHATAAGINPRLLMAVLYNESYKPHDPALQRAWQRIDPDAAFGIANMHEAAFNDTKQGRDFADRDWHELPDDPDLAVQAAAWHLHDLDAQLPAELPGDYSRDDLLAMGYNAGAGNMAEFARGVTPGSQAQSYVDRLHDNWDKAGAAIAERGSR</sequence>
<evidence type="ECO:0000313" key="3">
    <source>
        <dbReference type="EMBL" id="SDD02577.1"/>
    </source>
</evidence>
<dbReference type="SUPFAM" id="SSF53955">
    <property type="entry name" value="Lysozyme-like"/>
    <property type="match status" value="1"/>
</dbReference>
<dbReference type="Gene3D" id="1.10.530.10">
    <property type="match status" value="1"/>
</dbReference>
<dbReference type="InterPro" id="IPR008258">
    <property type="entry name" value="Transglycosylase_SLT_dom_1"/>
</dbReference>
<accession>A0A1G6REX3</accession>
<organism evidence="3 4">
    <name type="scientific">Prauserella marina</name>
    <dbReference type="NCBI Taxonomy" id="530584"/>
    <lineage>
        <taxon>Bacteria</taxon>
        <taxon>Bacillati</taxon>
        <taxon>Actinomycetota</taxon>
        <taxon>Actinomycetes</taxon>
        <taxon>Pseudonocardiales</taxon>
        <taxon>Pseudonocardiaceae</taxon>
        <taxon>Prauserella</taxon>
    </lineage>
</organism>
<reference evidence="3 4" key="1">
    <citation type="submission" date="2016-10" db="EMBL/GenBank/DDBJ databases">
        <authorList>
            <person name="de Groot N.N."/>
        </authorList>
    </citation>
    <scope>NUCLEOTIDE SEQUENCE [LARGE SCALE GENOMIC DNA]</scope>
    <source>
        <strain evidence="3 4">CGMCC 4.5506</strain>
    </source>
</reference>
<keyword evidence="2" id="KW-1133">Transmembrane helix</keyword>
<dbReference type="Pfam" id="PF01464">
    <property type="entry name" value="SLT"/>
    <property type="match status" value="1"/>
</dbReference>
<feature type="region of interest" description="Disordered" evidence="1">
    <location>
        <begin position="27"/>
        <end position="51"/>
    </location>
</feature>
<keyword evidence="2" id="KW-0812">Transmembrane</keyword>
<dbReference type="Proteomes" id="UP000199494">
    <property type="component" value="Unassembled WGS sequence"/>
</dbReference>